<comment type="similarity">
    <text evidence="6">Belongs to the UTP23/FCF1 family. UTP23 subfamily.</text>
</comment>
<dbReference type="InterPro" id="IPR057776">
    <property type="entry name" value="UTP23_sensor"/>
</dbReference>
<evidence type="ECO:0000256" key="2">
    <source>
        <dbReference type="ARBA" id="ARBA00022517"/>
    </source>
</evidence>
<dbReference type="Pfam" id="PF24779">
    <property type="entry name" value="UTP23_sensor"/>
    <property type="match status" value="1"/>
</dbReference>
<comment type="function">
    <text evidence="5">Involved in rRNA-processing and ribosome biogenesis.</text>
</comment>
<sequence>MKIKRYKKAEKFMSLYKNNFGFREPYQVLLDGTFCQVALDHKVDIQEQLPRYLKGQCKLLTTRCVIDETKRLGKPLHGAYVVISQFGVHNCGHEKPISASKCLSSFIIDTHNRDHYILATQDHQLRIKIAKQVVCPLVKLANNALVLEKPPPRVEGKVKRTHHYLANKLKDNERSDLARLKTEEKIVEEPIPIKKKKKKGPKGPNPLSCKKKKPKTSKSS</sequence>
<dbReference type="CDD" id="cd09866">
    <property type="entry name" value="PIN_Fcf1-Utp23-H"/>
    <property type="match status" value="1"/>
</dbReference>
<evidence type="ECO:0000256" key="5">
    <source>
        <dbReference type="ARBA" id="ARBA00037300"/>
    </source>
</evidence>
<evidence type="ECO:0000313" key="10">
    <source>
        <dbReference type="EMBL" id="MDE48455.1"/>
    </source>
</evidence>
<name>A0A6G1SD91_9ACAR</name>
<evidence type="ECO:0000256" key="7">
    <source>
        <dbReference type="ARBA" id="ARBA00071400"/>
    </source>
</evidence>
<protein>
    <recommendedName>
        <fullName evidence="7">rRNA-processing protein UTP23 homolog</fullName>
    </recommendedName>
</protein>
<dbReference type="InterPro" id="IPR029060">
    <property type="entry name" value="PIN-like_dom_sf"/>
</dbReference>
<dbReference type="Gene3D" id="3.40.50.1010">
    <property type="entry name" value="5'-nuclease"/>
    <property type="match status" value="1"/>
</dbReference>
<evidence type="ECO:0000256" key="3">
    <source>
        <dbReference type="ARBA" id="ARBA00022552"/>
    </source>
</evidence>
<dbReference type="EMBL" id="GGYP01003684">
    <property type="protein sequence ID" value="MDE48455.1"/>
    <property type="molecule type" value="Transcribed_RNA"/>
</dbReference>
<evidence type="ECO:0000256" key="4">
    <source>
        <dbReference type="ARBA" id="ARBA00023242"/>
    </source>
</evidence>
<gene>
    <name evidence="10" type="primary">UTP23</name>
    <name evidence="10" type="ORF">g.17422</name>
</gene>
<feature type="compositionally biased region" description="Basic residues" evidence="8">
    <location>
        <begin position="209"/>
        <end position="220"/>
    </location>
</feature>
<evidence type="ECO:0000256" key="6">
    <source>
        <dbReference type="ARBA" id="ARBA00038503"/>
    </source>
</evidence>
<dbReference type="PANTHER" id="PTHR12416">
    <property type="entry name" value="RRNA-PROCESSING PROTEIN UTP23 HOMOLOG"/>
    <property type="match status" value="1"/>
</dbReference>
<evidence type="ECO:0000256" key="1">
    <source>
        <dbReference type="ARBA" id="ARBA00004604"/>
    </source>
</evidence>
<dbReference type="GO" id="GO:0032040">
    <property type="term" value="C:small-subunit processome"/>
    <property type="evidence" value="ECO:0007669"/>
    <property type="project" value="InterPro"/>
</dbReference>
<dbReference type="FunFam" id="3.40.50.1010:FF:000006">
    <property type="entry name" value="rRNA-processing protein UTP23 homolog"/>
    <property type="match status" value="1"/>
</dbReference>
<feature type="region of interest" description="Disordered" evidence="8">
    <location>
        <begin position="188"/>
        <end position="220"/>
    </location>
</feature>
<comment type="subcellular location">
    <subcellularLocation>
        <location evidence="1">Nucleus</location>
        <location evidence="1">Nucleolus</location>
    </subcellularLocation>
</comment>
<keyword evidence="2" id="KW-0690">Ribosome biogenesis</keyword>
<accession>A0A6G1SD91</accession>
<reference evidence="10" key="1">
    <citation type="submission" date="2018-10" db="EMBL/GenBank/DDBJ databases">
        <title>Transcriptome assembly of Aceria tosichella (Wheat curl mite) Type 2.</title>
        <authorList>
            <person name="Scully E.D."/>
            <person name="Geib S.M."/>
            <person name="Palmer N.A."/>
            <person name="Gupta A.K."/>
            <person name="Sarath G."/>
            <person name="Tatineni S."/>
        </authorList>
    </citation>
    <scope>NUCLEOTIDE SEQUENCE</scope>
    <source>
        <strain evidence="10">LincolnNE</strain>
    </source>
</reference>
<dbReference type="Pfam" id="PF04900">
    <property type="entry name" value="Fcf1"/>
    <property type="match status" value="1"/>
</dbReference>
<evidence type="ECO:0000256" key="8">
    <source>
        <dbReference type="SAM" id="MobiDB-lite"/>
    </source>
</evidence>
<keyword evidence="4" id="KW-0539">Nucleus</keyword>
<proteinExistence type="inferred from homology"/>
<keyword evidence="3" id="KW-0698">rRNA processing</keyword>
<dbReference type="InterPro" id="IPR006984">
    <property type="entry name" value="Fcf1/UTP23"/>
</dbReference>
<dbReference type="GO" id="GO:0006364">
    <property type="term" value="P:rRNA processing"/>
    <property type="evidence" value="ECO:0007669"/>
    <property type="project" value="UniProtKB-KW"/>
</dbReference>
<evidence type="ECO:0000259" key="9">
    <source>
        <dbReference type="Pfam" id="PF24779"/>
    </source>
</evidence>
<dbReference type="SUPFAM" id="SSF88723">
    <property type="entry name" value="PIN domain-like"/>
    <property type="match status" value="1"/>
</dbReference>
<feature type="domain" description="UTP23 sensor motif region" evidence="9">
    <location>
        <begin position="195"/>
        <end position="213"/>
    </location>
</feature>
<organism evidence="10">
    <name type="scientific">Aceria tosichella</name>
    <name type="common">wheat curl mite</name>
    <dbReference type="NCBI Taxonomy" id="561515"/>
    <lineage>
        <taxon>Eukaryota</taxon>
        <taxon>Metazoa</taxon>
        <taxon>Ecdysozoa</taxon>
        <taxon>Arthropoda</taxon>
        <taxon>Chelicerata</taxon>
        <taxon>Arachnida</taxon>
        <taxon>Acari</taxon>
        <taxon>Acariformes</taxon>
        <taxon>Trombidiformes</taxon>
        <taxon>Prostigmata</taxon>
        <taxon>Eupodina</taxon>
        <taxon>Eriophyoidea</taxon>
        <taxon>Eriophyidae</taxon>
        <taxon>Eriophyinae</taxon>
        <taxon>Aceriini</taxon>
        <taxon>Aceria</taxon>
    </lineage>
</organism>
<dbReference type="AlphaFoldDB" id="A0A6G1SD91"/>